<dbReference type="EMBL" id="UXAW01000051">
    <property type="protein sequence ID" value="VDC25240.1"/>
    <property type="molecule type" value="Genomic_DNA"/>
</dbReference>
<accession>A0A3P5X1W6</accession>
<proteinExistence type="predicted"/>
<dbReference type="AlphaFoldDB" id="A0A3P5X1W6"/>
<dbReference type="InterPro" id="IPR029063">
    <property type="entry name" value="SAM-dependent_MTases_sf"/>
</dbReference>
<dbReference type="Gene3D" id="3.40.50.150">
    <property type="entry name" value="Vaccinia Virus protein VP39"/>
    <property type="match status" value="1"/>
</dbReference>
<protein>
    <recommendedName>
        <fullName evidence="3">Methyltransferase domain protein</fullName>
    </recommendedName>
</protein>
<dbReference type="Proteomes" id="UP000277498">
    <property type="component" value="Unassembled WGS sequence"/>
</dbReference>
<evidence type="ECO:0008006" key="3">
    <source>
        <dbReference type="Google" id="ProtNLM"/>
    </source>
</evidence>
<keyword evidence="2" id="KW-1185">Reference proteome</keyword>
<dbReference type="OrthoDB" id="1853779at2"/>
<evidence type="ECO:0000313" key="2">
    <source>
        <dbReference type="Proteomes" id="UP000277498"/>
    </source>
</evidence>
<dbReference type="SUPFAM" id="SSF53335">
    <property type="entry name" value="S-adenosyl-L-methionine-dependent methyltransferases"/>
    <property type="match status" value="1"/>
</dbReference>
<sequence>MTTLSPYQKPGFYDEALARGKHRDIVGGRWEETALHQMQVILDEGLERDDHFLDIGCGCLRLGHMLVPWLGAGHYWGTDASAELMRRGWETELTPEAQSRLPLAQLVADADFAFPGVPARIGFALAWGVFTHLPPGRLRPALAALRARCPALRKLLLTVFLAPEGHDGPFRQRDGVVTHPARPPWHRSVAQVGADAAAAGFALRWRDDLLPRGQALAVLTPAEEKSPPR</sequence>
<reference evidence="1 2" key="1">
    <citation type="submission" date="2018-11" db="EMBL/GenBank/DDBJ databases">
        <authorList>
            <person name="Criscuolo A."/>
        </authorList>
    </citation>
    <scope>NUCLEOTIDE SEQUENCE [LARGE SCALE GENOMIC DNA]</scope>
    <source>
        <strain evidence="1">ACIP111625</strain>
    </source>
</reference>
<dbReference type="RefSeq" id="WP_124085887.1">
    <property type="nucleotide sequence ID" value="NZ_UXAW01000051.1"/>
</dbReference>
<gene>
    <name evidence="1" type="ORF">XINFAN_01478</name>
</gene>
<evidence type="ECO:0000313" key="1">
    <source>
        <dbReference type="EMBL" id="VDC25240.1"/>
    </source>
</evidence>
<name>A0A3P5X1W6_9RHOB</name>
<organism evidence="1 2">
    <name type="scientific">Pseudogemmobacter humi</name>
    <dbReference type="NCBI Taxonomy" id="2483812"/>
    <lineage>
        <taxon>Bacteria</taxon>
        <taxon>Pseudomonadati</taxon>
        <taxon>Pseudomonadota</taxon>
        <taxon>Alphaproteobacteria</taxon>
        <taxon>Rhodobacterales</taxon>
        <taxon>Paracoccaceae</taxon>
        <taxon>Pseudogemmobacter</taxon>
    </lineage>
</organism>